<feature type="transmembrane region" description="Helical" evidence="1">
    <location>
        <begin position="26"/>
        <end position="47"/>
    </location>
</feature>
<dbReference type="Proteomes" id="UP000583387">
    <property type="component" value="Unassembled WGS sequence"/>
</dbReference>
<evidence type="ECO:0000256" key="1">
    <source>
        <dbReference type="SAM" id="Phobius"/>
    </source>
</evidence>
<evidence type="ECO:0000313" key="2">
    <source>
        <dbReference type="EMBL" id="CAD5108230.1"/>
    </source>
</evidence>
<dbReference type="AlphaFoldDB" id="A0A7U7EQE8"/>
<keyword evidence="1" id="KW-0472">Membrane</keyword>
<organism evidence="2 3">
    <name type="scientific">Zestomonas carbonaria</name>
    <dbReference type="NCBI Taxonomy" id="2762745"/>
    <lineage>
        <taxon>Bacteria</taxon>
        <taxon>Pseudomonadati</taxon>
        <taxon>Pseudomonadota</taxon>
        <taxon>Gammaproteobacteria</taxon>
        <taxon>Pseudomonadales</taxon>
        <taxon>Pseudomonadaceae</taxon>
        <taxon>Zestomonas</taxon>
    </lineage>
</organism>
<keyword evidence="1" id="KW-1133">Transmembrane helix</keyword>
<dbReference type="EMBL" id="CAJFCI010000050">
    <property type="protein sequence ID" value="CAD5108230.1"/>
    <property type="molecule type" value="Genomic_DNA"/>
</dbReference>
<keyword evidence="3" id="KW-1185">Reference proteome</keyword>
<evidence type="ECO:0000313" key="3">
    <source>
        <dbReference type="Proteomes" id="UP000583387"/>
    </source>
</evidence>
<sequence length="233" mass="24210">MSRHPRAGNGRPGTCAGIARQRGVNLISLMVGTLLSVIGILAMLTLYRNLVQTAVVATQDANQDGQLAAGLLTAQLELQNAGFGIDPGGAQNLLKTDVSLGGQSHPALLWRYRDATGYQCRGLVDRADQDAVTGKALRRLSLLEASGCGAGLGGLSWSVRHELARLQVPDDQQAAPQPLVDFTVAAVDCAPFGFGAKARHPQVTLTAQSSAQLAGASGIAPLSYSLCLSNIAE</sequence>
<gene>
    <name evidence="2" type="ORF">PSEWESI4_02515</name>
</gene>
<name>A0A7U7EQE8_9GAMM</name>
<accession>A0A7U7EQE8</accession>
<protein>
    <submittedName>
        <fullName evidence="2">Uncharacterized protein</fullName>
    </submittedName>
</protein>
<proteinExistence type="predicted"/>
<dbReference type="RefSeq" id="WP_187671554.1">
    <property type="nucleotide sequence ID" value="NZ_CAJFCI010000050.1"/>
</dbReference>
<comment type="caution">
    <text evidence="2">The sequence shown here is derived from an EMBL/GenBank/DDBJ whole genome shotgun (WGS) entry which is preliminary data.</text>
</comment>
<reference evidence="2 3" key="1">
    <citation type="submission" date="2020-08" db="EMBL/GenBank/DDBJ databases">
        <authorList>
            <person name="Criscuolo A."/>
        </authorList>
    </citation>
    <scope>NUCLEOTIDE SEQUENCE [LARGE SCALE GENOMIC DNA]</scope>
    <source>
        <strain evidence="2">CIP111764</strain>
    </source>
</reference>
<keyword evidence="1" id="KW-0812">Transmembrane</keyword>